<keyword evidence="4 7" id="KW-0256">Endoplasmic reticulum</keyword>
<dbReference type="GO" id="GO:0005789">
    <property type="term" value="C:endoplasmic reticulum membrane"/>
    <property type="evidence" value="ECO:0007669"/>
    <property type="project" value="UniProtKB-SubCell"/>
</dbReference>
<dbReference type="OrthoDB" id="1716531at2759"/>
<dbReference type="GO" id="GO:0006950">
    <property type="term" value="P:response to stress"/>
    <property type="evidence" value="ECO:0007669"/>
    <property type="project" value="UniProtKB-ARBA"/>
</dbReference>
<evidence type="ECO:0000256" key="6">
    <source>
        <dbReference type="ARBA" id="ARBA00023136"/>
    </source>
</evidence>
<evidence type="ECO:0000256" key="1">
    <source>
        <dbReference type="ARBA" id="ARBA00004477"/>
    </source>
</evidence>
<evidence type="ECO:0000256" key="5">
    <source>
        <dbReference type="ARBA" id="ARBA00022989"/>
    </source>
</evidence>
<evidence type="ECO:0000256" key="4">
    <source>
        <dbReference type="ARBA" id="ARBA00022824"/>
    </source>
</evidence>
<dbReference type="EMBL" id="MU032344">
    <property type="protein sequence ID" value="KAF3770313.1"/>
    <property type="molecule type" value="Genomic_DNA"/>
</dbReference>
<sequence length="239" mass="27743">MGEGGRFPLEEWFWEMPVCTRLWTTATVLTSALVQCKIINAWQLFYSYRAVFKNGQYWRLLTTFLYFGPLSLDLLFHVYFLQRYSRLLEESSGRSPAHFSWLLLYATTSLICLAPLVDMMFLGHPLSSTFVYIWARRNPDTRLSFLGLLVFTAPYLPWVLMGFSLILHGVIPKDELVGVVIGHIWYFFNDVYPPLHGGSRPLDPPMWWRRLFEGRRDESVNDVNHEIAVAGAEVAPEVR</sequence>
<dbReference type="Pfam" id="PF04511">
    <property type="entry name" value="DER1"/>
    <property type="match status" value="1"/>
</dbReference>
<name>A0A9P5CTG5_CRYP1</name>
<evidence type="ECO:0000256" key="7">
    <source>
        <dbReference type="RuleBase" id="RU363059"/>
    </source>
</evidence>
<comment type="caution">
    <text evidence="8">The sequence shown here is derived from an EMBL/GenBank/DDBJ whole genome shotgun (WGS) entry which is preliminary data.</text>
</comment>
<evidence type="ECO:0000313" key="9">
    <source>
        <dbReference type="Proteomes" id="UP000803844"/>
    </source>
</evidence>
<dbReference type="SUPFAM" id="SSF144091">
    <property type="entry name" value="Rhomboid-like"/>
    <property type="match status" value="1"/>
</dbReference>
<proteinExistence type="inferred from homology"/>
<evidence type="ECO:0000256" key="3">
    <source>
        <dbReference type="ARBA" id="ARBA00022692"/>
    </source>
</evidence>
<keyword evidence="5 7" id="KW-1133">Transmembrane helix</keyword>
<accession>A0A9P5CTG5</accession>
<feature type="transmembrane region" description="Helical" evidence="7">
    <location>
        <begin position="22"/>
        <end position="45"/>
    </location>
</feature>
<dbReference type="InterPro" id="IPR035952">
    <property type="entry name" value="Rhomboid-like_sf"/>
</dbReference>
<keyword evidence="9" id="KW-1185">Reference proteome</keyword>
<comment type="function">
    <text evidence="7">May be involved in the degradation of misfolded endoplasmic reticulum (ER) luminal proteins.</text>
</comment>
<protein>
    <recommendedName>
        <fullName evidence="7">Derlin</fullName>
    </recommendedName>
</protein>
<keyword evidence="3 7" id="KW-0812">Transmembrane</keyword>
<feature type="transmembrane region" description="Helical" evidence="7">
    <location>
        <begin position="99"/>
        <end position="122"/>
    </location>
</feature>
<evidence type="ECO:0000256" key="2">
    <source>
        <dbReference type="ARBA" id="ARBA00008917"/>
    </source>
</evidence>
<dbReference type="GeneID" id="63833462"/>
<dbReference type="InterPro" id="IPR007599">
    <property type="entry name" value="DER1"/>
</dbReference>
<comment type="subcellular location">
    <subcellularLocation>
        <location evidence="1 7">Endoplasmic reticulum membrane</location>
        <topology evidence="1 7">Multi-pass membrane protein</topology>
    </subcellularLocation>
</comment>
<feature type="transmembrane region" description="Helical" evidence="7">
    <location>
        <begin position="57"/>
        <end position="79"/>
    </location>
</feature>
<dbReference type="Proteomes" id="UP000803844">
    <property type="component" value="Unassembled WGS sequence"/>
</dbReference>
<organism evidence="8 9">
    <name type="scientific">Cryphonectria parasitica (strain ATCC 38755 / EP155)</name>
    <dbReference type="NCBI Taxonomy" id="660469"/>
    <lineage>
        <taxon>Eukaryota</taxon>
        <taxon>Fungi</taxon>
        <taxon>Dikarya</taxon>
        <taxon>Ascomycota</taxon>
        <taxon>Pezizomycotina</taxon>
        <taxon>Sordariomycetes</taxon>
        <taxon>Sordariomycetidae</taxon>
        <taxon>Diaporthales</taxon>
        <taxon>Cryphonectriaceae</taxon>
        <taxon>Cryphonectria-Endothia species complex</taxon>
        <taxon>Cryphonectria</taxon>
    </lineage>
</organism>
<dbReference type="AlphaFoldDB" id="A0A9P5CTG5"/>
<dbReference type="PANTHER" id="PTHR11009">
    <property type="entry name" value="DER1-LIKE PROTEIN, DERLIN"/>
    <property type="match status" value="1"/>
</dbReference>
<comment type="similarity">
    <text evidence="2 7">Belongs to the derlin family.</text>
</comment>
<gene>
    <name evidence="8" type="ORF">M406DRAFT_245434</name>
</gene>
<dbReference type="RefSeq" id="XP_040781274.1">
    <property type="nucleotide sequence ID" value="XM_040916333.1"/>
</dbReference>
<reference evidence="8" key="1">
    <citation type="journal article" date="2020" name="Phytopathology">
        <title>Genome sequence of the chestnut blight fungus Cryphonectria parasitica EP155: A fundamental resource for an archetypical invasive plant pathogen.</title>
        <authorList>
            <person name="Crouch J.A."/>
            <person name="Dawe A."/>
            <person name="Aerts A."/>
            <person name="Barry K."/>
            <person name="Churchill A.C.L."/>
            <person name="Grimwood J."/>
            <person name="Hillman B."/>
            <person name="Milgroom M.G."/>
            <person name="Pangilinan J."/>
            <person name="Smith M."/>
            <person name="Salamov A."/>
            <person name="Schmutz J."/>
            <person name="Yadav J."/>
            <person name="Grigoriev I.V."/>
            <person name="Nuss D."/>
        </authorList>
    </citation>
    <scope>NUCLEOTIDE SEQUENCE</scope>
    <source>
        <strain evidence="8">EP155</strain>
    </source>
</reference>
<feature type="transmembrane region" description="Helical" evidence="7">
    <location>
        <begin position="143"/>
        <end position="167"/>
    </location>
</feature>
<keyword evidence="6 7" id="KW-0472">Membrane</keyword>
<evidence type="ECO:0000313" key="8">
    <source>
        <dbReference type="EMBL" id="KAF3770313.1"/>
    </source>
</evidence>